<evidence type="ECO:0000259" key="2">
    <source>
        <dbReference type="Pfam" id="PF13490"/>
    </source>
</evidence>
<feature type="domain" description="Putative zinc-finger" evidence="2">
    <location>
        <begin position="3"/>
        <end position="37"/>
    </location>
</feature>
<dbReference type="InterPro" id="IPR027383">
    <property type="entry name" value="Znf_put"/>
</dbReference>
<feature type="region of interest" description="Disordered" evidence="1">
    <location>
        <begin position="155"/>
        <end position="351"/>
    </location>
</feature>
<protein>
    <submittedName>
        <fullName evidence="3">Zf-HC2 domain-containing protein</fullName>
    </submittedName>
</protein>
<reference evidence="3 4" key="1">
    <citation type="journal article" date="2024" name="Int. J. Syst. Evol. Microbiol.">
        <title>Paenibacillus hexagrammi sp. nov., a novel bacterium isolated from the gut content of Hexagrammos agrammus.</title>
        <authorList>
            <person name="Jung H.K."/>
            <person name="Kim D.G."/>
            <person name="Zin H."/>
            <person name="Park J."/>
            <person name="Jung H."/>
            <person name="Kim Y.O."/>
            <person name="Kong H.J."/>
            <person name="Kim J.W."/>
            <person name="Kim Y.S."/>
        </authorList>
    </citation>
    <scope>NUCLEOTIDE SEQUENCE [LARGE SCALE GENOMIC DNA]</scope>
    <source>
        <strain evidence="3 4">YPD9-1</strain>
    </source>
</reference>
<feature type="compositionally biased region" description="Low complexity" evidence="1">
    <location>
        <begin position="271"/>
        <end position="291"/>
    </location>
</feature>
<dbReference type="Pfam" id="PF13490">
    <property type="entry name" value="zf-HC2"/>
    <property type="match status" value="1"/>
</dbReference>
<name>A0ABY3SNI2_9BACL</name>
<dbReference type="EMBL" id="CP090978">
    <property type="protein sequence ID" value="UJF35038.1"/>
    <property type="molecule type" value="Genomic_DNA"/>
</dbReference>
<accession>A0ABY3SNI2</accession>
<gene>
    <name evidence="3" type="ORF">L0M14_07830</name>
</gene>
<dbReference type="RefSeq" id="WP_235121611.1">
    <property type="nucleotide sequence ID" value="NZ_CP090978.1"/>
</dbReference>
<sequence length="437" mass="45935">MNCQEVMELMQRQLDGDLDAQEEEELHVHLMHCLECAQMFERLQLLSDELSQLPKVVPPFSLVDSILPQLNEIHMAAEASIADSTPTAPSRVVSERAGSSKNPSRIGSYFSWKLAGGVVAAGLVIGFFAFQNSGSVNQQADELLQPRAAKYDALASAQSKSSDASDKAASQNDSGGPAAAAATDSSASSEQDHEPQNSGQPAGGVQQASPEASPEGAWTVIDQTAKPNADAKPRIEANTGSEAGASSKTSPESSKKPEQAQPKVQGIAEAGQQDQPGQSSQPEAAPSAAPSTLRSSDEDQALTPAATPGANTLAPALVGEPSPHPQTNPEDTPDETVQPPKAKAGPSMGISSFTLSAPVPFTSESGLYEAIVENDQVVVRDATTHKAVFTSSHKWQSSDQITLVEWSQDNKLTYRVVSGENEQTFVIDAAAKEELTP</sequence>
<evidence type="ECO:0000313" key="3">
    <source>
        <dbReference type="EMBL" id="UJF35038.1"/>
    </source>
</evidence>
<proteinExistence type="predicted"/>
<dbReference type="Proteomes" id="UP001649230">
    <property type="component" value="Chromosome"/>
</dbReference>
<keyword evidence="4" id="KW-1185">Reference proteome</keyword>
<feature type="compositionally biased region" description="Low complexity" evidence="1">
    <location>
        <begin position="155"/>
        <end position="189"/>
    </location>
</feature>
<evidence type="ECO:0000313" key="4">
    <source>
        <dbReference type="Proteomes" id="UP001649230"/>
    </source>
</evidence>
<feature type="compositionally biased region" description="Polar residues" evidence="1">
    <location>
        <begin position="196"/>
        <end position="210"/>
    </location>
</feature>
<organism evidence="3 4">
    <name type="scientific">Paenibacillus hexagrammi</name>
    <dbReference type="NCBI Taxonomy" id="2908839"/>
    <lineage>
        <taxon>Bacteria</taxon>
        <taxon>Bacillati</taxon>
        <taxon>Bacillota</taxon>
        <taxon>Bacilli</taxon>
        <taxon>Bacillales</taxon>
        <taxon>Paenibacillaceae</taxon>
        <taxon>Paenibacillus</taxon>
    </lineage>
</organism>
<feature type="region of interest" description="Disordered" evidence="1">
    <location>
        <begin position="84"/>
        <end position="104"/>
    </location>
</feature>
<evidence type="ECO:0000256" key="1">
    <source>
        <dbReference type="SAM" id="MobiDB-lite"/>
    </source>
</evidence>